<feature type="domain" description="Tet-like 2OG-Fe(II) oxygenase" evidence="1">
    <location>
        <begin position="29"/>
        <end position="118"/>
    </location>
</feature>
<proteinExistence type="predicted"/>
<evidence type="ECO:0000313" key="3">
    <source>
        <dbReference type="Proteomes" id="UP000765509"/>
    </source>
</evidence>
<gene>
    <name evidence="2" type="ORF">O181_074221</name>
</gene>
<reference evidence="2" key="1">
    <citation type="submission" date="2021-03" db="EMBL/GenBank/DDBJ databases">
        <title>Draft genome sequence of rust myrtle Austropuccinia psidii MF-1, a brazilian biotype.</title>
        <authorList>
            <person name="Quecine M.C."/>
            <person name="Pachon D.M.R."/>
            <person name="Bonatelli M.L."/>
            <person name="Correr F.H."/>
            <person name="Franceschini L.M."/>
            <person name="Leite T.F."/>
            <person name="Margarido G.R.A."/>
            <person name="Almeida C.A."/>
            <person name="Ferrarezi J.A."/>
            <person name="Labate C.A."/>
        </authorList>
    </citation>
    <scope>NUCLEOTIDE SEQUENCE</scope>
    <source>
        <strain evidence="2">MF-1</strain>
    </source>
</reference>
<dbReference type="AlphaFoldDB" id="A0A9Q3I911"/>
<accession>A0A9Q3I911</accession>
<comment type="caution">
    <text evidence="2">The sequence shown here is derived from an EMBL/GenBank/DDBJ whole genome shotgun (WGS) entry which is preliminary data.</text>
</comment>
<evidence type="ECO:0000259" key="1">
    <source>
        <dbReference type="Pfam" id="PF20515"/>
    </source>
</evidence>
<evidence type="ECO:0000313" key="2">
    <source>
        <dbReference type="EMBL" id="MBW0534506.1"/>
    </source>
</evidence>
<dbReference type="Pfam" id="PF20515">
    <property type="entry name" value="2OG-FeII_Oxy_6"/>
    <property type="match status" value="1"/>
</dbReference>
<name>A0A9Q3I911_9BASI</name>
<organism evidence="2 3">
    <name type="scientific">Austropuccinia psidii MF-1</name>
    <dbReference type="NCBI Taxonomy" id="1389203"/>
    <lineage>
        <taxon>Eukaryota</taxon>
        <taxon>Fungi</taxon>
        <taxon>Dikarya</taxon>
        <taxon>Basidiomycota</taxon>
        <taxon>Pucciniomycotina</taxon>
        <taxon>Pucciniomycetes</taxon>
        <taxon>Pucciniales</taxon>
        <taxon>Sphaerophragmiaceae</taxon>
        <taxon>Austropuccinia</taxon>
    </lineage>
</organism>
<dbReference type="Proteomes" id="UP000765509">
    <property type="component" value="Unassembled WGS sequence"/>
</dbReference>
<keyword evidence="3" id="KW-1185">Reference proteome</keyword>
<sequence>MYQIHPFSSLTPIFHKLQKLIITLNKLENNRQNITTNSDILDGIMKGIGFCQGSDSGKYAGVYERKAGLTKKTIDEYNEQWSTFKEFDELIHSKIEGFSNNSLKENQEIMNAANVNGTPTNHTI</sequence>
<dbReference type="EMBL" id="AVOT02039447">
    <property type="protein sequence ID" value="MBW0534506.1"/>
    <property type="molecule type" value="Genomic_DNA"/>
</dbReference>
<protein>
    <recommendedName>
        <fullName evidence="1">Tet-like 2OG-Fe(II) oxygenase domain-containing protein</fullName>
    </recommendedName>
</protein>
<dbReference type="InterPro" id="IPR046798">
    <property type="entry name" value="2OG-FeII_Oxy_6"/>
</dbReference>